<comment type="caution">
    <text evidence="1">The sequence shown here is derived from an EMBL/GenBank/DDBJ whole genome shotgun (WGS) entry which is preliminary data.</text>
</comment>
<organism evidence="1 2">
    <name type="scientific">Halocaridina rubra</name>
    <name type="common">Hawaiian red shrimp</name>
    <dbReference type="NCBI Taxonomy" id="373956"/>
    <lineage>
        <taxon>Eukaryota</taxon>
        <taxon>Metazoa</taxon>
        <taxon>Ecdysozoa</taxon>
        <taxon>Arthropoda</taxon>
        <taxon>Crustacea</taxon>
        <taxon>Multicrustacea</taxon>
        <taxon>Malacostraca</taxon>
        <taxon>Eumalacostraca</taxon>
        <taxon>Eucarida</taxon>
        <taxon>Decapoda</taxon>
        <taxon>Pleocyemata</taxon>
        <taxon>Caridea</taxon>
        <taxon>Atyoidea</taxon>
        <taxon>Atyidae</taxon>
        <taxon>Halocaridina</taxon>
    </lineage>
</organism>
<keyword evidence="2" id="KW-1185">Reference proteome</keyword>
<dbReference type="AlphaFoldDB" id="A0AAN8XBX7"/>
<evidence type="ECO:0000313" key="2">
    <source>
        <dbReference type="Proteomes" id="UP001381693"/>
    </source>
</evidence>
<dbReference type="EMBL" id="JAXCGZ010004982">
    <property type="protein sequence ID" value="KAK7081406.1"/>
    <property type="molecule type" value="Genomic_DNA"/>
</dbReference>
<gene>
    <name evidence="1" type="ORF">SK128_000524</name>
</gene>
<feature type="non-terminal residue" evidence="1">
    <location>
        <position position="57"/>
    </location>
</feature>
<sequence length="57" mass="6349">MRCGLETSAGFVVERGASGGRARDVCGHFDVMVMNRGKNSDDLFCDYCNYWYNAACE</sequence>
<evidence type="ECO:0000313" key="1">
    <source>
        <dbReference type="EMBL" id="KAK7081406.1"/>
    </source>
</evidence>
<protein>
    <submittedName>
        <fullName evidence="1">Uncharacterized protein</fullName>
    </submittedName>
</protein>
<name>A0AAN8XBX7_HALRR</name>
<accession>A0AAN8XBX7</accession>
<reference evidence="1 2" key="1">
    <citation type="submission" date="2023-11" db="EMBL/GenBank/DDBJ databases">
        <title>Halocaridina rubra genome assembly.</title>
        <authorList>
            <person name="Smith C."/>
        </authorList>
    </citation>
    <scope>NUCLEOTIDE SEQUENCE [LARGE SCALE GENOMIC DNA]</scope>
    <source>
        <strain evidence="1">EP-1</strain>
        <tissue evidence="1">Whole</tissue>
    </source>
</reference>
<proteinExistence type="predicted"/>
<dbReference type="Proteomes" id="UP001381693">
    <property type="component" value="Unassembled WGS sequence"/>
</dbReference>